<sequence>MIIGLTGGIASGKSTVSRYLKEWNIPVCDADIAARQVVEKGTDALRQIVAVFGDEVLTSTGELDRKKLGSIIFNCAEKRQQLNAIVHPAVRAQLKKEAESYLAQGYPHVVMDIPLLFESKLTHMVDVTLLIYVAEDVQLARLIERDHSTKEEATARIASQLPLAQKKKWADAVVDNNGSEEELWENVRQQLIKWDVL</sequence>
<dbReference type="NCBIfam" id="TIGR00152">
    <property type="entry name" value="dephospho-CoA kinase"/>
    <property type="match status" value="1"/>
</dbReference>
<feature type="binding site" evidence="8">
    <location>
        <begin position="10"/>
        <end position="15"/>
    </location>
    <ligand>
        <name>ATP</name>
        <dbReference type="ChEBI" id="CHEBI:30616"/>
    </ligand>
</feature>
<keyword evidence="11" id="KW-1185">Reference proteome</keyword>
<dbReference type="Pfam" id="PF01121">
    <property type="entry name" value="CoaE"/>
    <property type="match status" value="1"/>
</dbReference>
<evidence type="ECO:0000313" key="11">
    <source>
        <dbReference type="Proteomes" id="UP000004080"/>
    </source>
</evidence>
<dbReference type="PROSITE" id="PS51219">
    <property type="entry name" value="DPCK"/>
    <property type="match status" value="1"/>
</dbReference>
<dbReference type="UniPathway" id="UPA00241">
    <property type="reaction ID" value="UER00356"/>
</dbReference>
<dbReference type="GO" id="GO:0015937">
    <property type="term" value="P:coenzyme A biosynthetic process"/>
    <property type="evidence" value="ECO:0007669"/>
    <property type="project" value="UniProtKB-UniRule"/>
</dbReference>
<name>I8J0Z1_9BACL</name>
<comment type="catalytic activity">
    <reaction evidence="8">
        <text>3'-dephospho-CoA + ATP = ADP + CoA + H(+)</text>
        <dbReference type="Rhea" id="RHEA:18245"/>
        <dbReference type="ChEBI" id="CHEBI:15378"/>
        <dbReference type="ChEBI" id="CHEBI:30616"/>
        <dbReference type="ChEBI" id="CHEBI:57287"/>
        <dbReference type="ChEBI" id="CHEBI:57328"/>
        <dbReference type="ChEBI" id="CHEBI:456216"/>
        <dbReference type="EC" id="2.7.1.24"/>
    </reaction>
</comment>
<dbReference type="FunFam" id="3.40.50.300:FF:000991">
    <property type="entry name" value="Dephospho-CoA kinase"/>
    <property type="match status" value="1"/>
</dbReference>
<evidence type="ECO:0000256" key="9">
    <source>
        <dbReference type="NCBIfam" id="TIGR00152"/>
    </source>
</evidence>
<dbReference type="GO" id="GO:0005737">
    <property type="term" value="C:cytoplasm"/>
    <property type="evidence" value="ECO:0007669"/>
    <property type="project" value="UniProtKB-SubCell"/>
</dbReference>
<keyword evidence="6 8" id="KW-0067">ATP-binding</keyword>
<dbReference type="STRING" id="1196324.A374_09323"/>
<dbReference type="PATRIC" id="fig|1196324.3.peg.1903"/>
<evidence type="ECO:0000313" key="10">
    <source>
        <dbReference type="EMBL" id="EIT85426.1"/>
    </source>
</evidence>
<evidence type="ECO:0000256" key="8">
    <source>
        <dbReference type="HAMAP-Rule" id="MF_00376"/>
    </source>
</evidence>
<dbReference type="PANTHER" id="PTHR10695">
    <property type="entry name" value="DEPHOSPHO-COA KINASE-RELATED"/>
    <property type="match status" value="1"/>
</dbReference>
<evidence type="ECO:0000256" key="2">
    <source>
        <dbReference type="ARBA" id="ARBA00022490"/>
    </source>
</evidence>
<proteinExistence type="inferred from homology"/>
<comment type="similarity">
    <text evidence="1 8">Belongs to the CoaE family.</text>
</comment>
<dbReference type="Proteomes" id="UP000004080">
    <property type="component" value="Unassembled WGS sequence"/>
</dbReference>
<comment type="function">
    <text evidence="8">Catalyzes the phosphorylation of the 3'-hydroxyl group of dephosphocoenzyme A to form coenzyme A.</text>
</comment>
<evidence type="ECO:0000256" key="7">
    <source>
        <dbReference type="ARBA" id="ARBA00022993"/>
    </source>
</evidence>
<evidence type="ECO:0000256" key="5">
    <source>
        <dbReference type="ARBA" id="ARBA00022777"/>
    </source>
</evidence>
<dbReference type="HAMAP" id="MF_00376">
    <property type="entry name" value="Dephospho_CoA_kinase"/>
    <property type="match status" value="1"/>
</dbReference>
<keyword evidence="5 8" id="KW-0418">Kinase</keyword>
<comment type="pathway">
    <text evidence="8">Cofactor biosynthesis; coenzyme A biosynthesis; CoA from (R)-pantothenate: step 5/5.</text>
</comment>
<dbReference type="CDD" id="cd02022">
    <property type="entry name" value="DPCK"/>
    <property type="match status" value="1"/>
</dbReference>
<dbReference type="GO" id="GO:0004140">
    <property type="term" value="F:dephospho-CoA kinase activity"/>
    <property type="evidence" value="ECO:0007669"/>
    <property type="project" value="UniProtKB-UniRule"/>
</dbReference>
<gene>
    <name evidence="8" type="primary">coaE</name>
    <name evidence="10" type="ORF">A374_09323</name>
</gene>
<dbReference type="Gene3D" id="3.40.50.300">
    <property type="entry name" value="P-loop containing nucleotide triphosphate hydrolases"/>
    <property type="match status" value="1"/>
</dbReference>
<keyword evidence="2 8" id="KW-0963">Cytoplasm</keyword>
<evidence type="ECO:0000256" key="3">
    <source>
        <dbReference type="ARBA" id="ARBA00022679"/>
    </source>
</evidence>
<comment type="caution">
    <text evidence="10">The sequence shown here is derived from an EMBL/GenBank/DDBJ whole genome shotgun (WGS) entry which is preliminary data.</text>
</comment>
<reference evidence="10 11" key="1">
    <citation type="journal article" date="2012" name="J. Bacteriol.">
        <title>Genome of Bacillus macauensis ZFHKF-1, a Long-Chain-Forming Bacterium.</title>
        <authorList>
            <person name="Cai L."/>
            <person name="Zhang T."/>
        </authorList>
    </citation>
    <scope>NUCLEOTIDE SEQUENCE [LARGE SCALE GENOMIC DNA]</scope>
    <source>
        <strain evidence="10 11">ZFHKF-1</strain>
    </source>
</reference>
<dbReference type="GO" id="GO:0005524">
    <property type="term" value="F:ATP binding"/>
    <property type="evidence" value="ECO:0007669"/>
    <property type="project" value="UniProtKB-UniRule"/>
</dbReference>
<evidence type="ECO:0000256" key="1">
    <source>
        <dbReference type="ARBA" id="ARBA00009018"/>
    </source>
</evidence>
<keyword evidence="3 8" id="KW-0808">Transferase</keyword>
<dbReference type="PANTHER" id="PTHR10695:SF46">
    <property type="entry name" value="BIFUNCTIONAL COENZYME A SYNTHASE-RELATED"/>
    <property type="match status" value="1"/>
</dbReference>
<dbReference type="eggNOG" id="COG0237">
    <property type="taxonomic scope" value="Bacteria"/>
</dbReference>
<protein>
    <recommendedName>
        <fullName evidence="8 9">Dephospho-CoA kinase</fullName>
        <ecNumber evidence="8 9">2.7.1.24</ecNumber>
    </recommendedName>
    <alternativeName>
        <fullName evidence="8">Dephosphocoenzyme A kinase</fullName>
    </alternativeName>
</protein>
<dbReference type="AlphaFoldDB" id="I8J0Z1"/>
<keyword evidence="7 8" id="KW-0173">Coenzyme A biosynthesis</keyword>
<evidence type="ECO:0000256" key="4">
    <source>
        <dbReference type="ARBA" id="ARBA00022741"/>
    </source>
</evidence>
<dbReference type="InterPro" id="IPR001977">
    <property type="entry name" value="Depp_CoAkinase"/>
</dbReference>
<organism evidence="10 11">
    <name type="scientific">Fictibacillus macauensis ZFHKF-1</name>
    <dbReference type="NCBI Taxonomy" id="1196324"/>
    <lineage>
        <taxon>Bacteria</taxon>
        <taxon>Bacillati</taxon>
        <taxon>Bacillota</taxon>
        <taxon>Bacilli</taxon>
        <taxon>Bacillales</taxon>
        <taxon>Fictibacillaceae</taxon>
        <taxon>Fictibacillus</taxon>
    </lineage>
</organism>
<comment type="subcellular location">
    <subcellularLocation>
        <location evidence="8">Cytoplasm</location>
    </subcellularLocation>
</comment>
<dbReference type="SUPFAM" id="SSF52540">
    <property type="entry name" value="P-loop containing nucleoside triphosphate hydrolases"/>
    <property type="match status" value="1"/>
</dbReference>
<dbReference type="EC" id="2.7.1.24" evidence="8 9"/>
<accession>I8J0Z1</accession>
<dbReference type="EMBL" id="AKKV01000025">
    <property type="protein sequence ID" value="EIT85426.1"/>
    <property type="molecule type" value="Genomic_DNA"/>
</dbReference>
<keyword evidence="4 8" id="KW-0547">Nucleotide-binding</keyword>
<dbReference type="InterPro" id="IPR027417">
    <property type="entry name" value="P-loop_NTPase"/>
</dbReference>
<evidence type="ECO:0000256" key="6">
    <source>
        <dbReference type="ARBA" id="ARBA00022840"/>
    </source>
</evidence>